<comment type="caution">
    <text evidence="1">The sequence shown here is derived from an EMBL/GenBank/DDBJ whole genome shotgun (WGS) entry which is preliminary data.</text>
</comment>
<dbReference type="EMBL" id="MDEK01000014">
    <property type="protein sequence ID" value="PPU81320.1"/>
    <property type="molecule type" value="Genomic_DNA"/>
</dbReference>
<dbReference type="AlphaFoldDB" id="A0A2P5Z1L3"/>
<protein>
    <submittedName>
        <fullName evidence="1">Uncharacterized protein</fullName>
    </submittedName>
</protein>
<name>A0A2P5Z1L3_9XANT</name>
<organism evidence="1 2">
    <name type="scientific">Xanthomonas sacchari</name>
    <dbReference type="NCBI Taxonomy" id="56458"/>
    <lineage>
        <taxon>Bacteria</taxon>
        <taxon>Pseudomonadati</taxon>
        <taxon>Pseudomonadota</taxon>
        <taxon>Gammaproteobacteria</taxon>
        <taxon>Lysobacterales</taxon>
        <taxon>Lysobacteraceae</taxon>
        <taxon>Xanthomonas</taxon>
    </lineage>
</organism>
<gene>
    <name evidence="1" type="ORF">XsacCFBP4641_15140</name>
</gene>
<evidence type="ECO:0000313" key="1">
    <source>
        <dbReference type="EMBL" id="PPU81320.1"/>
    </source>
</evidence>
<accession>A0A2P5Z1L3</accession>
<dbReference type="Proteomes" id="UP000247346">
    <property type="component" value="Unassembled WGS sequence"/>
</dbReference>
<evidence type="ECO:0000313" key="2">
    <source>
        <dbReference type="Proteomes" id="UP000247346"/>
    </source>
</evidence>
<sequence>MTESDFTVAINTHAFALGESWSDQARKQAGTQISERFVGDVPAGDTSYKYYQHRYAGFDIYTANLSWQKQQREIDSYVIAQITINASTIKTARGVAIGDTQNVLINAYGQGTTDDSDGQHWRYYQARNKRLSFQLEHGRIIHIMMTLDADS</sequence>
<reference evidence="1 2" key="1">
    <citation type="submission" date="2016-08" db="EMBL/GenBank/DDBJ databases">
        <authorList>
            <person name="Seilhamer J.J."/>
        </authorList>
    </citation>
    <scope>NUCLEOTIDE SEQUENCE [LARGE SCALE GENOMIC DNA]</scope>
    <source>
        <strain evidence="1 2">CFBP4641</strain>
    </source>
</reference>
<proteinExistence type="predicted"/>